<proteinExistence type="predicted"/>
<dbReference type="EMBL" id="MU250523">
    <property type="protein sequence ID" value="KAG7453163.1"/>
    <property type="molecule type" value="Genomic_DNA"/>
</dbReference>
<dbReference type="GeneID" id="66107175"/>
<name>A0A9P7W5R1_9AGAR</name>
<dbReference type="RefSeq" id="XP_043046663.1">
    <property type="nucleotide sequence ID" value="XM_043184878.1"/>
</dbReference>
<keyword evidence="3" id="KW-1185">Reference proteome</keyword>
<evidence type="ECO:0000313" key="2">
    <source>
        <dbReference type="EMBL" id="KAG7453163.1"/>
    </source>
</evidence>
<keyword evidence="1" id="KW-0812">Transmembrane</keyword>
<feature type="non-terminal residue" evidence="2">
    <location>
        <position position="50"/>
    </location>
</feature>
<feature type="transmembrane region" description="Helical" evidence="1">
    <location>
        <begin position="12"/>
        <end position="29"/>
    </location>
</feature>
<sequence>MLKDEKSHIRIHSALIILNYVLVVTWTTISPPEIPASNRSTWAANPDITF</sequence>
<organism evidence="2 3">
    <name type="scientific">Guyanagaster necrorhizus</name>
    <dbReference type="NCBI Taxonomy" id="856835"/>
    <lineage>
        <taxon>Eukaryota</taxon>
        <taxon>Fungi</taxon>
        <taxon>Dikarya</taxon>
        <taxon>Basidiomycota</taxon>
        <taxon>Agaricomycotina</taxon>
        <taxon>Agaricomycetes</taxon>
        <taxon>Agaricomycetidae</taxon>
        <taxon>Agaricales</taxon>
        <taxon>Marasmiineae</taxon>
        <taxon>Physalacriaceae</taxon>
        <taxon>Guyanagaster</taxon>
    </lineage>
</organism>
<evidence type="ECO:0000256" key="1">
    <source>
        <dbReference type="SAM" id="Phobius"/>
    </source>
</evidence>
<keyword evidence="1" id="KW-0472">Membrane</keyword>
<dbReference type="AlphaFoldDB" id="A0A9P7W5R1"/>
<accession>A0A9P7W5R1</accession>
<gene>
    <name evidence="2" type="ORF">BT62DRAFT_925699</name>
</gene>
<reference evidence="2" key="1">
    <citation type="submission" date="2020-11" db="EMBL/GenBank/DDBJ databases">
        <title>Adaptations for nitrogen fixation in a non-lichenized fungal sporocarp promotes dispersal by wood-feeding termites.</title>
        <authorList>
            <consortium name="DOE Joint Genome Institute"/>
            <person name="Koch R.A."/>
            <person name="Yoon G."/>
            <person name="Arayal U."/>
            <person name="Lail K."/>
            <person name="Amirebrahimi M."/>
            <person name="Labutti K."/>
            <person name="Lipzen A."/>
            <person name="Riley R."/>
            <person name="Barry K."/>
            <person name="Henrissat B."/>
            <person name="Grigoriev I.V."/>
            <person name="Herr J.R."/>
            <person name="Aime M.C."/>
        </authorList>
    </citation>
    <scope>NUCLEOTIDE SEQUENCE</scope>
    <source>
        <strain evidence="2">MCA 3950</strain>
    </source>
</reference>
<evidence type="ECO:0000313" key="3">
    <source>
        <dbReference type="Proteomes" id="UP000812287"/>
    </source>
</evidence>
<keyword evidence="1" id="KW-1133">Transmembrane helix</keyword>
<comment type="caution">
    <text evidence="2">The sequence shown here is derived from an EMBL/GenBank/DDBJ whole genome shotgun (WGS) entry which is preliminary data.</text>
</comment>
<dbReference type="Proteomes" id="UP000812287">
    <property type="component" value="Unassembled WGS sequence"/>
</dbReference>
<protein>
    <submittedName>
        <fullName evidence="2">Uncharacterized protein</fullName>
    </submittedName>
</protein>